<dbReference type="STRING" id="406327.Mevan_0016"/>
<keyword evidence="2" id="KW-1185">Reference proteome</keyword>
<gene>
    <name evidence="1" type="ordered locus">Mevan_0016</name>
</gene>
<dbReference type="Gene3D" id="3.40.1380.20">
    <property type="entry name" value="Pyruvate kinase, C-terminal domain"/>
    <property type="match status" value="1"/>
</dbReference>
<protein>
    <submittedName>
        <fullName evidence="1">Uncharacterized protein</fullName>
    </submittedName>
</protein>
<dbReference type="GeneID" id="5325820"/>
<accession>A6UN59</accession>
<evidence type="ECO:0000313" key="2">
    <source>
        <dbReference type="Proteomes" id="UP000001107"/>
    </source>
</evidence>
<dbReference type="InterPro" id="IPR036918">
    <property type="entry name" value="Pyrv_Knase_C_sf"/>
</dbReference>
<proteinExistence type="predicted"/>
<dbReference type="eggNOG" id="arCOG04343">
    <property type="taxonomic scope" value="Archaea"/>
</dbReference>
<name>A6UN59_METVS</name>
<dbReference type="PIRSF" id="PIRSF016138">
    <property type="entry name" value="UCP016138"/>
    <property type="match status" value="1"/>
</dbReference>
<dbReference type="InterPro" id="IPR015074">
    <property type="entry name" value="DUF1867"/>
</dbReference>
<dbReference type="OrthoDB" id="64834at2157"/>
<reference evidence="1" key="1">
    <citation type="submission" date="2007-06" db="EMBL/GenBank/DDBJ databases">
        <title>Complete sequence of Methanococcus vannielii SB.</title>
        <authorList>
            <consortium name="US DOE Joint Genome Institute"/>
            <person name="Copeland A."/>
            <person name="Lucas S."/>
            <person name="Lapidus A."/>
            <person name="Barry K."/>
            <person name="Glavina del Rio T."/>
            <person name="Dalin E."/>
            <person name="Tice H."/>
            <person name="Pitluck S."/>
            <person name="Chain P."/>
            <person name="Malfatti S."/>
            <person name="Shin M."/>
            <person name="Vergez L."/>
            <person name="Schmutz J."/>
            <person name="Larimer F."/>
            <person name="Land M."/>
            <person name="Hauser L."/>
            <person name="Kyrpides N."/>
            <person name="Anderson I."/>
            <person name="Sieprawska-Lupa M."/>
            <person name="Whitman W.B."/>
            <person name="Richardson P."/>
        </authorList>
    </citation>
    <scope>NUCLEOTIDE SEQUENCE [LARGE SCALE GENOMIC DNA]</scope>
    <source>
        <strain evidence="1">SB</strain>
    </source>
</reference>
<dbReference type="KEGG" id="mvn:Mevan_0016"/>
<sequence>MTEYFENFGIENTEKTLRLAVSKAKEGITDIVLASSYGDTAKKLVEILEEENLSVNLVVITYHQGFSGPDVKSMPEDIKEMLLKKGVKVYSGTHALSGVERGISKKFGGYGPVEVIAQTLKTLGQGIKVCYEITVMAADSGNISTKKDVIAIGGSGKGADSAVVIRPANMNTFFDIELKEIICMPKNKK</sequence>
<dbReference type="SUPFAM" id="SSF52935">
    <property type="entry name" value="PK C-terminal domain-like"/>
    <property type="match status" value="1"/>
</dbReference>
<organism evidence="1 2">
    <name type="scientific">Methanococcus vannielii (strain ATCC 35089 / DSM 1224 / JCM 13029 / OCM 148 / SB)</name>
    <dbReference type="NCBI Taxonomy" id="406327"/>
    <lineage>
        <taxon>Archaea</taxon>
        <taxon>Methanobacteriati</taxon>
        <taxon>Methanobacteriota</taxon>
        <taxon>Methanomada group</taxon>
        <taxon>Methanococci</taxon>
        <taxon>Methanococcales</taxon>
        <taxon>Methanococcaceae</taxon>
        <taxon>Methanococcus</taxon>
    </lineage>
</organism>
<evidence type="ECO:0000313" key="1">
    <source>
        <dbReference type="EMBL" id="ABR53931.1"/>
    </source>
</evidence>
<dbReference type="RefSeq" id="WP_011971835.1">
    <property type="nucleotide sequence ID" value="NC_009634.1"/>
</dbReference>
<dbReference type="HOGENOM" id="CLU_095207_1_0_2"/>
<dbReference type="AlphaFoldDB" id="A6UN59"/>
<dbReference type="EMBL" id="CP000742">
    <property type="protein sequence ID" value="ABR53931.1"/>
    <property type="molecule type" value="Genomic_DNA"/>
</dbReference>
<dbReference type="Proteomes" id="UP000001107">
    <property type="component" value="Chromosome"/>
</dbReference>